<dbReference type="EMBL" id="CADCST010000067">
    <property type="protein sequence ID" value="CAA9196464.1"/>
    <property type="molecule type" value="Genomic_DNA"/>
</dbReference>
<name>A0ABN7EGR3_9FLAO</name>
<keyword evidence="2" id="KW-1185">Reference proteome</keyword>
<proteinExistence type="predicted"/>
<evidence type="ECO:0000313" key="1">
    <source>
        <dbReference type="EMBL" id="CAA9196464.1"/>
    </source>
</evidence>
<comment type="caution">
    <text evidence="1">The sequence shown here is derived from an EMBL/GenBank/DDBJ whole genome shotgun (WGS) entry which is preliminary data.</text>
</comment>
<evidence type="ECO:0000313" key="2">
    <source>
        <dbReference type="Proteomes" id="UP000474567"/>
    </source>
</evidence>
<dbReference type="RefSeq" id="WP_173965132.1">
    <property type="nucleotide sequence ID" value="NZ_CADCST010000067.1"/>
</dbReference>
<organism evidence="1 2">
    <name type="scientific">Flavobacterium collinsii</name>
    <dbReference type="NCBI Taxonomy" id="1114861"/>
    <lineage>
        <taxon>Bacteria</taxon>
        <taxon>Pseudomonadati</taxon>
        <taxon>Bacteroidota</taxon>
        <taxon>Flavobacteriia</taxon>
        <taxon>Flavobacteriales</taxon>
        <taxon>Flavobacteriaceae</taxon>
        <taxon>Flavobacterium</taxon>
    </lineage>
</organism>
<sequence>MRLIFLSMLLTICSNRAEKKEERFIYQSNKFPWYIFYDANNDDCDFIEIGGVKYGYIDKLTKLNQKDTISKSEKGMLFYKNKKMFYYNNELKQEFLLEKVNYKGSFKDKRFRIFDTYAFFKGKSLLLNEKQNKDFYNIVKSDFKVFEGTNKHGCENFNFEDFLISLKTIDK</sequence>
<accession>A0ABN7EGR3</accession>
<protein>
    <recommendedName>
        <fullName evidence="3">DKNYY family protein</fullName>
    </recommendedName>
</protein>
<dbReference type="Proteomes" id="UP000474567">
    <property type="component" value="Unassembled WGS sequence"/>
</dbReference>
<evidence type="ECO:0008006" key="3">
    <source>
        <dbReference type="Google" id="ProtNLM"/>
    </source>
</evidence>
<gene>
    <name evidence="1" type="ORF">FLACOL7796_01183</name>
</gene>
<reference evidence="1 2" key="1">
    <citation type="submission" date="2020-02" db="EMBL/GenBank/DDBJ databases">
        <authorList>
            <person name="Criscuolo A."/>
        </authorList>
    </citation>
    <scope>NUCLEOTIDE SEQUENCE [LARGE SCALE GENOMIC DNA]</scope>
    <source>
        <strain evidence="1">CECT7796</strain>
    </source>
</reference>